<feature type="region of interest" description="Disordered" evidence="1">
    <location>
        <begin position="70"/>
        <end position="109"/>
    </location>
</feature>
<name>A0A2C5YZF4_9HYPO</name>
<evidence type="ECO:0000313" key="3">
    <source>
        <dbReference type="Proteomes" id="UP000226431"/>
    </source>
</evidence>
<proteinExistence type="predicted"/>
<dbReference type="AlphaFoldDB" id="A0A2C5YZF4"/>
<gene>
    <name evidence="2" type="ORF">CDD80_2736</name>
</gene>
<evidence type="ECO:0000313" key="2">
    <source>
        <dbReference type="EMBL" id="PHH74955.1"/>
    </source>
</evidence>
<organism evidence="2 3">
    <name type="scientific">Ophiocordyceps camponoti-rufipedis</name>
    <dbReference type="NCBI Taxonomy" id="2004952"/>
    <lineage>
        <taxon>Eukaryota</taxon>
        <taxon>Fungi</taxon>
        <taxon>Dikarya</taxon>
        <taxon>Ascomycota</taxon>
        <taxon>Pezizomycotina</taxon>
        <taxon>Sordariomycetes</taxon>
        <taxon>Hypocreomycetidae</taxon>
        <taxon>Hypocreales</taxon>
        <taxon>Ophiocordycipitaceae</taxon>
        <taxon>Ophiocordyceps</taxon>
    </lineage>
</organism>
<feature type="compositionally biased region" description="Basic residues" evidence="1">
    <location>
        <begin position="70"/>
        <end position="82"/>
    </location>
</feature>
<reference evidence="2 3" key="1">
    <citation type="submission" date="2017-06" db="EMBL/GenBank/DDBJ databases">
        <title>Ant-infecting Ophiocordyceps genomes reveal a high diversity of potential behavioral manipulation genes and a possible major role for enterotoxins.</title>
        <authorList>
            <person name="De Bekker C."/>
            <person name="Evans H.C."/>
            <person name="Brachmann A."/>
            <person name="Hughes D.P."/>
        </authorList>
    </citation>
    <scope>NUCLEOTIDE SEQUENCE [LARGE SCALE GENOMIC DNA]</scope>
    <source>
        <strain evidence="2 3">Map16</strain>
    </source>
</reference>
<protein>
    <submittedName>
        <fullName evidence="2">Uncharacterized protein</fullName>
    </submittedName>
</protein>
<dbReference type="EMBL" id="NJES01000243">
    <property type="protein sequence ID" value="PHH74955.1"/>
    <property type="molecule type" value="Genomic_DNA"/>
</dbReference>
<comment type="caution">
    <text evidence="2">The sequence shown here is derived from an EMBL/GenBank/DDBJ whole genome shotgun (WGS) entry which is preliminary data.</text>
</comment>
<keyword evidence="3" id="KW-1185">Reference proteome</keyword>
<accession>A0A2C5YZF4</accession>
<sequence>MGATQKPPSIPKRSGTVRRRYLVRSELRSRESLALTRAIPHGLWGHAARAFDGCGRCPIDAMAWTRNSRRNGAKGLGRKGKKAQQATSAIRTPAVQTPSQDTESSRRPLELTPSRVRLNRSKARWKLNPCCSKLISSQAIHPSIHPSIHAQMHRLSSVTCDDRAGWASILSTVFVGWPLISSDI</sequence>
<feature type="compositionally biased region" description="Polar residues" evidence="1">
    <location>
        <begin position="87"/>
        <end position="102"/>
    </location>
</feature>
<evidence type="ECO:0000256" key="1">
    <source>
        <dbReference type="SAM" id="MobiDB-lite"/>
    </source>
</evidence>
<dbReference type="Proteomes" id="UP000226431">
    <property type="component" value="Unassembled WGS sequence"/>
</dbReference>